<keyword evidence="6" id="KW-1185">Reference proteome</keyword>
<evidence type="ECO:0000259" key="4">
    <source>
        <dbReference type="PROSITE" id="PS01124"/>
    </source>
</evidence>
<dbReference type="GO" id="GO:0043565">
    <property type="term" value="F:sequence-specific DNA binding"/>
    <property type="evidence" value="ECO:0007669"/>
    <property type="project" value="InterPro"/>
</dbReference>
<evidence type="ECO:0000256" key="1">
    <source>
        <dbReference type="ARBA" id="ARBA00023015"/>
    </source>
</evidence>
<dbReference type="Pfam" id="PF12833">
    <property type="entry name" value="HTH_18"/>
    <property type="match status" value="1"/>
</dbReference>
<dbReference type="PRINTS" id="PR00032">
    <property type="entry name" value="HTHARAC"/>
</dbReference>
<dbReference type="PROSITE" id="PS01124">
    <property type="entry name" value="HTH_ARAC_FAMILY_2"/>
    <property type="match status" value="1"/>
</dbReference>
<dbReference type="InterPro" id="IPR037923">
    <property type="entry name" value="HTH-like"/>
</dbReference>
<proteinExistence type="predicted"/>
<dbReference type="AlphaFoldDB" id="A0A3B0BTW6"/>
<keyword evidence="2" id="KW-0238">DNA-binding</keyword>
<sequence length="300" mass="35290">MISRDRGGHPILPAANKKIETFEGKRFPFKMSIQRDRSVLVASHWHEHFELIKIVQGPVLVQIDQHSFTAEAGDIYFINSCQVHSVTCVPGLNGVIKGMVFDKALMYSLENPEMRHFLSLFLRSNKVSKRYRHTDPLWNDLNVEMEKAYQEFTSEQVGYEYAILSCLFRIFVPMMRLYQQELDSSAPHRYANQYMRLKPAIDYMEEHLAEKVYMESVCKKVNMSLYYFSSLFKKVFGLPPVQYLVQLRIDHAKRLLLDEERSISEIAELCGFCNINYFDKVFKEKSGFTPMEFRKRYVLK</sequence>
<organism evidence="5 6">
    <name type="scientific">Paenibacillus ginsengarvi</name>
    <dbReference type="NCBI Taxonomy" id="400777"/>
    <lineage>
        <taxon>Bacteria</taxon>
        <taxon>Bacillati</taxon>
        <taxon>Bacillota</taxon>
        <taxon>Bacilli</taxon>
        <taxon>Bacillales</taxon>
        <taxon>Paenibacillaceae</taxon>
        <taxon>Paenibacillus</taxon>
    </lineage>
</organism>
<evidence type="ECO:0000256" key="3">
    <source>
        <dbReference type="ARBA" id="ARBA00023163"/>
    </source>
</evidence>
<protein>
    <submittedName>
        <fullName evidence="5">AraC family transcriptional regulator</fullName>
    </submittedName>
</protein>
<gene>
    <name evidence="5" type="ORF">D7M11_25645</name>
</gene>
<reference evidence="5 6" key="1">
    <citation type="journal article" date="2007" name="Int. J. Syst. Evol. Microbiol.">
        <title>Paenibacillus ginsengarvi sp. nov., isolated from soil from ginseng cultivation.</title>
        <authorList>
            <person name="Yoon M.H."/>
            <person name="Ten L.N."/>
            <person name="Im W.T."/>
        </authorList>
    </citation>
    <scope>NUCLEOTIDE SEQUENCE [LARGE SCALE GENOMIC DNA]</scope>
    <source>
        <strain evidence="5 6">KCTC 13059</strain>
    </source>
</reference>
<dbReference type="Pfam" id="PF02311">
    <property type="entry name" value="AraC_binding"/>
    <property type="match status" value="1"/>
</dbReference>
<dbReference type="Gene3D" id="2.60.120.10">
    <property type="entry name" value="Jelly Rolls"/>
    <property type="match status" value="1"/>
</dbReference>
<keyword evidence="1" id="KW-0805">Transcription regulation</keyword>
<dbReference type="InterPro" id="IPR003313">
    <property type="entry name" value="AraC-bd"/>
</dbReference>
<dbReference type="SUPFAM" id="SSF51215">
    <property type="entry name" value="Regulatory protein AraC"/>
    <property type="match status" value="1"/>
</dbReference>
<dbReference type="InterPro" id="IPR018062">
    <property type="entry name" value="HTH_AraC-typ_CS"/>
</dbReference>
<dbReference type="InterPro" id="IPR014710">
    <property type="entry name" value="RmlC-like_jellyroll"/>
</dbReference>
<dbReference type="GO" id="GO:0003700">
    <property type="term" value="F:DNA-binding transcription factor activity"/>
    <property type="evidence" value="ECO:0007669"/>
    <property type="project" value="InterPro"/>
</dbReference>
<dbReference type="PROSITE" id="PS00041">
    <property type="entry name" value="HTH_ARAC_FAMILY_1"/>
    <property type="match status" value="1"/>
</dbReference>
<dbReference type="InterPro" id="IPR009057">
    <property type="entry name" value="Homeodomain-like_sf"/>
</dbReference>
<evidence type="ECO:0000313" key="5">
    <source>
        <dbReference type="EMBL" id="RKN75891.1"/>
    </source>
</evidence>
<dbReference type="InterPro" id="IPR020449">
    <property type="entry name" value="Tscrpt_reg_AraC-type_HTH"/>
</dbReference>
<evidence type="ECO:0000313" key="6">
    <source>
        <dbReference type="Proteomes" id="UP000282311"/>
    </source>
</evidence>
<dbReference type="SUPFAM" id="SSF46689">
    <property type="entry name" value="Homeodomain-like"/>
    <property type="match status" value="2"/>
</dbReference>
<comment type="caution">
    <text evidence="5">The sequence shown here is derived from an EMBL/GenBank/DDBJ whole genome shotgun (WGS) entry which is preliminary data.</text>
</comment>
<name>A0A3B0BTW6_9BACL</name>
<dbReference type="Gene3D" id="1.10.10.60">
    <property type="entry name" value="Homeodomain-like"/>
    <property type="match status" value="2"/>
</dbReference>
<feature type="domain" description="HTH araC/xylS-type" evidence="4">
    <location>
        <begin position="198"/>
        <end position="296"/>
    </location>
</feature>
<dbReference type="EMBL" id="RBAH01000022">
    <property type="protein sequence ID" value="RKN75891.1"/>
    <property type="molecule type" value="Genomic_DNA"/>
</dbReference>
<dbReference type="SMART" id="SM00342">
    <property type="entry name" value="HTH_ARAC"/>
    <property type="match status" value="1"/>
</dbReference>
<dbReference type="Proteomes" id="UP000282311">
    <property type="component" value="Unassembled WGS sequence"/>
</dbReference>
<accession>A0A3B0BTW6</accession>
<dbReference type="PANTHER" id="PTHR43280:SF2">
    <property type="entry name" value="HTH-TYPE TRANSCRIPTIONAL REGULATOR EXSA"/>
    <property type="match status" value="1"/>
</dbReference>
<keyword evidence="3" id="KW-0804">Transcription</keyword>
<evidence type="ECO:0000256" key="2">
    <source>
        <dbReference type="ARBA" id="ARBA00023125"/>
    </source>
</evidence>
<dbReference type="PANTHER" id="PTHR43280">
    <property type="entry name" value="ARAC-FAMILY TRANSCRIPTIONAL REGULATOR"/>
    <property type="match status" value="1"/>
</dbReference>
<dbReference type="InterPro" id="IPR018060">
    <property type="entry name" value="HTH_AraC"/>
</dbReference>